<dbReference type="InterPro" id="IPR013517">
    <property type="entry name" value="FG-GAP"/>
</dbReference>
<dbReference type="Pfam" id="PF13517">
    <property type="entry name" value="FG-GAP_3"/>
    <property type="match status" value="1"/>
</dbReference>
<dbReference type="GO" id="GO:0004252">
    <property type="term" value="F:serine-type endopeptidase activity"/>
    <property type="evidence" value="ECO:0007669"/>
    <property type="project" value="InterPro"/>
</dbReference>
<dbReference type="SUPFAM" id="SSF69318">
    <property type="entry name" value="Integrin alpha N-terminal domain"/>
    <property type="match status" value="1"/>
</dbReference>
<feature type="chain" id="PRO_5035319096" description="Trypsin-like serine protease" evidence="2">
    <location>
        <begin position="20"/>
        <end position="673"/>
    </location>
</feature>
<evidence type="ECO:0000313" key="3">
    <source>
        <dbReference type="EMBL" id="GIH02469.1"/>
    </source>
</evidence>
<evidence type="ECO:0008006" key="5">
    <source>
        <dbReference type="Google" id="ProtNLM"/>
    </source>
</evidence>
<keyword evidence="1 2" id="KW-0732">Signal</keyword>
<dbReference type="InterPro" id="IPR009003">
    <property type="entry name" value="Peptidase_S1_PA"/>
</dbReference>
<evidence type="ECO:0000256" key="1">
    <source>
        <dbReference type="ARBA" id="ARBA00022729"/>
    </source>
</evidence>
<dbReference type="Proteomes" id="UP000612899">
    <property type="component" value="Unassembled WGS sequence"/>
</dbReference>
<dbReference type="InterPro" id="IPR043504">
    <property type="entry name" value="Peptidase_S1_PA_chymotrypsin"/>
</dbReference>
<dbReference type="InterPro" id="IPR028994">
    <property type="entry name" value="Integrin_alpha_N"/>
</dbReference>
<evidence type="ECO:0000313" key="4">
    <source>
        <dbReference type="Proteomes" id="UP000612899"/>
    </source>
</evidence>
<dbReference type="AlphaFoldDB" id="A0A8J3VCE2"/>
<feature type="signal peptide" evidence="2">
    <location>
        <begin position="1"/>
        <end position="19"/>
    </location>
</feature>
<sequence>MAISTLLVASHGFAAPAVAAVPSGKEQSIRDRVPGGFASWGDLFTYQGVMNQGLAEIVAAGQSAPFSGFGNAIAAPESRQLVIYWKGEVPSQVLAAVETVRQRVPVKLLPAKYTRQELAAAVLALSKHPEIVEAAPQSDASGVSVTRRKGAASTVAAQDTVRKLGVAVSFGPDRAASHLPFSRQDDKAKWSAGGRTAKCTTGFAVKQGGREKLLSAAHCALNDGEQVVKEIAFGTANPTMYVGTLEQRSVARDVGLIHANGGSKGGMWDGPYLSTQYKIVSGATPSVEGNWLCTSGAVSGVLCGLRVTQILASNGPYFPLVRADQVNGLTGGGEGDSGGPVFELPNPDNGTVIAKGIFQGGDRDYAVACAGQVLPRECSSRIYYADVIDTLDFYGASICKNLCPSNRTDLSGDGLGDLTFRLASTQNLYLNKGNGNGGLGYVNTQIGNGWQDTQLLIAPGDFSGDGLNDLVFRKPSNMGLYMITGNGSGGWTNQQQQIGSGWQDVEMLTSAGDFSGDGKPDVLYRRISDKNLYMVRGNGTGGWITGASEQIGTGWYDMDMIIASSDFSGDGKPDVLYRRTSNQNLYMIRGNGAGGWITGASEQIGTLFYDMDMVLTPDDFSGDGKADLVYRRTSNKNMYLIRGNGSGGWITGTSELIGTSWQGVDLIAGASNS</sequence>
<evidence type="ECO:0000256" key="2">
    <source>
        <dbReference type="SAM" id="SignalP"/>
    </source>
</evidence>
<dbReference type="InterPro" id="IPR018114">
    <property type="entry name" value="TRYPSIN_HIS"/>
</dbReference>
<dbReference type="Gene3D" id="2.40.10.10">
    <property type="entry name" value="Trypsin-like serine proteases"/>
    <property type="match status" value="2"/>
</dbReference>
<comment type="caution">
    <text evidence="3">The sequence shown here is derived from an EMBL/GenBank/DDBJ whole genome shotgun (WGS) entry which is preliminary data.</text>
</comment>
<keyword evidence="4" id="KW-1185">Reference proteome</keyword>
<name>A0A8J3VCE2_9ACTN</name>
<dbReference type="SUPFAM" id="SSF50494">
    <property type="entry name" value="Trypsin-like serine proteases"/>
    <property type="match status" value="1"/>
</dbReference>
<gene>
    <name evidence="3" type="ORF">Rhe02_05360</name>
</gene>
<dbReference type="PROSITE" id="PS00135">
    <property type="entry name" value="TRYPSIN_SER"/>
    <property type="match status" value="1"/>
</dbReference>
<dbReference type="PROSITE" id="PS00134">
    <property type="entry name" value="TRYPSIN_HIS"/>
    <property type="match status" value="1"/>
</dbReference>
<dbReference type="PANTHER" id="PTHR46580">
    <property type="entry name" value="SENSOR KINASE-RELATED"/>
    <property type="match status" value="1"/>
</dbReference>
<dbReference type="Gene3D" id="2.130.10.130">
    <property type="entry name" value="Integrin alpha, N-terminal"/>
    <property type="match status" value="1"/>
</dbReference>
<dbReference type="GO" id="GO:0006508">
    <property type="term" value="P:proteolysis"/>
    <property type="evidence" value="ECO:0007669"/>
    <property type="project" value="InterPro"/>
</dbReference>
<proteinExistence type="predicted"/>
<dbReference type="Gene3D" id="2.115.10.10">
    <property type="entry name" value="Tachylectin 2"/>
    <property type="match status" value="1"/>
</dbReference>
<dbReference type="InterPro" id="IPR033116">
    <property type="entry name" value="TRYPSIN_SER"/>
</dbReference>
<accession>A0A8J3VCE2</accession>
<protein>
    <recommendedName>
        <fullName evidence="5">Trypsin-like serine protease</fullName>
    </recommendedName>
</protein>
<dbReference type="EMBL" id="BONY01000002">
    <property type="protein sequence ID" value="GIH02469.1"/>
    <property type="molecule type" value="Genomic_DNA"/>
</dbReference>
<organism evidence="3 4">
    <name type="scientific">Rhizocola hellebori</name>
    <dbReference type="NCBI Taxonomy" id="1392758"/>
    <lineage>
        <taxon>Bacteria</taxon>
        <taxon>Bacillati</taxon>
        <taxon>Actinomycetota</taxon>
        <taxon>Actinomycetes</taxon>
        <taxon>Micromonosporales</taxon>
        <taxon>Micromonosporaceae</taxon>
        <taxon>Rhizocola</taxon>
    </lineage>
</organism>
<reference evidence="3" key="1">
    <citation type="submission" date="2021-01" db="EMBL/GenBank/DDBJ databases">
        <title>Whole genome shotgun sequence of Rhizocola hellebori NBRC 109834.</title>
        <authorList>
            <person name="Komaki H."/>
            <person name="Tamura T."/>
        </authorList>
    </citation>
    <scope>NUCLEOTIDE SEQUENCE</scope>
    <source>
        <strain evidence="3">NBRC 109834</strain>
    </source>
</reference>